<gene>
    <name evidence="3" type="ORF">SAMN05216463_12057</name>
</gene>
<feature type="domain" description="SPOR" evidence="2">
    <location>
        <begin position="293"/>
        <end position="369"/>
    </location>
</feature>
<organism evidence="3 4">
    <name type="scientific">Xylanibacter ruminicola</name>
    <name type="common">Prevotella ruminicola</name>
    <dbReference type="NCBI Taxonomy" id="839"/>
    <lineage>
        <taxon>Bacteria</taxon>
        <taxon>Pseudomonadati</taxon>
        <taxon>Bacteroidota</taxon>
        <taxon>Bacteroidia</taxon>
        <taxon>Bacteroidales</taxon>
        <taxon>Prevotellaceae</taxon>
        <taxon>Xylanibacter</taxon>
    </lineage>
</organism>
<evidence type="ECO:0000313" key="4">
    <source>
        <dbReference type="Proteomes" id="UP000184130"/>
    </source>
</evidence>
<dbReference type="InterPro" id="IPR036680">
    <property type="entry name" value="SPOR-like_sf"/>
</dbReference>
<name>A0A1M6XH70_XYLRU</name>
<dbReference type="GO" id="GO:0042834">
    <property type="term" value="F:peptidoglycan binding"/>
    <property type="evidence" value="ECO:0007669"/>
    <property type="project" value="InterPro"/>
</dbReference>
<keyword evidence="1" id="KW-0472">Membrane</keyword>
<dbReference type="InterPro" id="IPR040495">
    <property type="entry name" value="HU-CCDC81_bac_1"/>
</dbReference>
<sequence length="375" mass="42352">MIELERHIEILLLDNDCVIVPNLGGFMVHHVEARYDEEDGVFLPPLRTLGFNPQLKINDSLLTQSYIEAYDISYPEAIQRIEDEVNELTQHLQNEGRYELNNIGILELNEDGNYVFTPCEAGILSPSLYGLNSFEMKTLQMVNEQAVAEEEPAKEPVRETSSNVVKLEHPMKHLMEDAADNATETTDEVEDDENDVVRIKFTWIRNAVAVAAILLAVFFVSMPTGKTELMTRTISNLNNQLLFGMMSSKDTNTSAIDFKRKDAQKPATKAAEAILDTIKPAKPAEVSKPAVKAASREGYCIVLASQVSKHNAEDFISRLAQRGYEGAEIYVHNNITRVVYGHFDNQADAYNKLQKISREKELEEAWVYKYNETSE</sequence>
<evidence type="ECO:0000259" key="2">
    <source>
        <dbReference type="PROSITE" id="PS51724"/>
    </source>
</evidence>
<dbReference type="EMBL" id="FRBD01000020">
    <property type="protein sequence ID" value="SHL05209.1"/>
    <property type="molecule type" value="Genomic_DNA"/>
</dbReference>
<dbReference type="InterPro" id="IPR007730">
    <property type="entry name" value="SPOR-like_dom"/>
</dbReference>
<dbReference type="AlphaFoldDB" id="A0A1M6XH70"/>
<proteinExistence type="predicted"/>
<keyword evidence="1" id="KW-0812">Transmembrane</keyword>
<dbReference type="InterPro" id="IPR041268">
    <property type="entry name" value="HU-CCDC81_bac_2"/>
</dbReference>
<dbReference type="Proteomes" id="UP000184130">
    <property type="component" value="Unassembled WGS sequence"/>
</dbReference>
<protein>
    <submittedName>
        <fullName evidence="3">Sporulation related domain-containing protein</fullName>
    </submittedName>
</protein>
<dbReference type="SUPFAM" id="SSF110997">
    <property type="entry name" value="Sporulation related repeat"/>
    <property type="match status" value="1"/>
</dbReference>
<dbReference type="RefSeq" id="WP_073210297.1">
    <property type="nucleotide sequence ID" value="NZ_FRBD01000020.1"/>
</dbReference>
<accession>A0A1M6XH70</accession>
<keyword evidence="1" id="KW-1133">Transmembrane helix</keyword>
<evidence type="ECO:0000313" key="3">
    <source>
        <dbReference type="EMBL" id="SHL05209.1"/>
    </source>
</evidence>
<dbReference type="PROSITE" id="PS51724">
    <property type="entry name" value="SPOR"/>
    <property type="match status" value="1"/>
</dbReference>
<dbReference type="Pfam" id="PF18174">
    <property type="entry name" value="HU-CCDC81_bac_1"/>
    <property type="match status" value="1"/>
</dbReference>
<dbReference type="Pfam" id="PF18175">
    <property type="entry name" value="HU-CCDC81_bac_2"/>
    <property type="match status" value="1"/>
</dbReference>
<feature type="transmembrane region" description="Helical" evidence="1">
    <location>
        <begin position="203"/>
        <end position="222"/>
    </location>
</feature>
<evidence type="ECO:0000256" key="1">
    <source>
        <dbReference type="SAM" id="Phobius"/>
    </source>
</evidence>
<dbReference type="Gene3D" id="3.30.70.1070">
    <property type="entry name" value="Sporulation related repeat"/>
    <property type="match status" value="1"/>
</dbReference>
<reference evidence="3 4" key="1">
    <citation type="submission" date="2016-11" db="EMBL/GenBank/DDBJ databases">
        <authorList>
            <person name="Jaros S."/>
            <person name="Januszkiewicz K."/>
            <person name="Wedrychowicz H."/>
        </authorList>
    </citation>
    <scope>NUCLEOTIDE SEQUENCE [LARGE SCALE GENOMIC DNA]</scope>
    <source>
        <strain evidence="3 4">KHT3</strain>
    </source>
</reference>
<dbReference type="Pfam" id="PF05036">
    <property type="entry name" value="SPOR"/>
    <property type="match status" value="1"/>
</dbReference>